<keyword evidence="1" id="KW-0472">Membrane</keyword>
<keyword evidence="1" id="KW-1133">Transmembrane helix</keyword>
<sequence>MHLGPFYLDTKELFLIVAALLIALAIYFGWPLWLFNSQSLLVLVIIMLVVKGLLPAIHNENFFVLSLTSLLLLLYLPLFQVLLFYSLSFALLKILKVI</sequence>
<feature type="transmembrane region" description="Helical" evidence="1">
    <location>
        <begin position="13"/>
        <end position="33"/>
    </location>
</feature>
<evidence type="ECO:0000256" key="1">
    <source>
        <dbReference type="SAM" id="Phobius"/>
    </source>
</evidence>
<comment type="caution">
    <text evidence="2">The sequence shown here is derived from an EMBL/GenBank/DDBJ whole genome shotgun (WGS) entry which is preliminary data.</text>
</comment>
<dbReference type="EMBL" id="MGBG01000006">
    <property type="protein sequence ID" value="OGK66579.1"/>
    <property type="molecule type" value="Genomic_DNA"/>
</dbReference>
<feature type="transmembrane region" description="Helical" evidence="1">
    <location>
        <begin position="40"/>
        <end position="58"/>
    </location>
</feature>
<keyword evidence="1" id="KW-0812">Transmembrane</keyword>
<reference evidence="2 3" key="1">
    <citation type="journal article" date="2016" name="Nat. Commun.">
        <title>Thousands of microbial genomes shed light on interconnected biogeochemical processes in an aquifer system.</title>
        <authorList>
            <person name="Anantharaman K."/>
            <person name="Brown C.T."/>
            <person name="Hug L.A."/>
            <person name="Sharon I."/>
            <person name="Castelle C.J."/>
            <person name="Probst A.J."/>
            <person name="Thomas B.C."/>
            <person name="Singh A."/>
            <person name="Wilkins M.J."/>
            <person name="Karaoz U."/>
            <person name="Brodie E.L."/>
            <person name="Williams K.H."/>
            <person name="Hubbard S.S."/>
            <person name="Banfield J.F."/>
        </authorList>
    </citation>
    <scope>NUCLEOTIDE SEQUENCE [LARGE SCALE GENOMIC DNA]</scope>
</reference>
<evidence type="ECO:0000313" key="3">
    <source>
        <dbReference type="Proteomes" id="UP000178450"/>
    </source>
</evidence>
<feature type="transmembrane region" description="Helical" evidence="1">
    <location>
        <begin position="70"/>
        <end position="92"/>
    </location>
</feature>
<gene>
    <name evidence="2" type="ORF">A2209_01120</name>
</gene>
<protein>
    <submittedName>
        <fullName evidence="2">Uncharacterized protein</fullName>
    </submittedName>
</protein>
<accession>A0A1F7KFF4</accession>
<dbReference type="Proteomes" id="UP000178450">
    <property type="component" value="Unassembled WGS sequence"/>
</dbReference>
<evidence type="ECO:0000313" key="2">
    <source>
        <dbReference type="EMBL" id="OGK66579.1"/>
    </source>
</evidence>
<dbReference type="AlphaFoldDB" id="A0A1F7KFF4"/>
<name>A0A1F7KFF4_9BACT</name>
<proteinExistence type="predicted"/>
<organism evidence="2 3">
    <name type="scientific">Candidatus Roizmanbacteria bacterium RIFOXYA1_FULL_41_12</name>
    <dbReference type="NCBI Taxonomy" id="1802082"/>
    <lineage>
        <taxon>Bacteria</taxon>
        <taxon>Candidatus Roizmaniibacteriota</taxon>
    </lineage>
</organism>